<sequence>MQLYGSSSKQKRSRSVEEEVTQQTKNQDTNEGNKETNEKFTADSSDSINTTFKTTKGSEKWLDASRTSSIEKRAKTMARRLQNQREQELIEKNQTEKKK</sequence>
<proteinExistence type="predicted"/>
<feature type="region of interest" description="Disordered" evidence="1">
    <location>
        <begin position="1"/>
        <end position="52"/>
    </location>
</feature>
<feature type="compositionally biased region" description="Polar residues" evidence="1">
    <location>
        <begin position="42"/>
        <end position="52"/>
    </location>
</feature>
<comment type="caution">
    <text evidence="2">The sequence shown here is derived from an EMBL/GenBank/DDBJ whole genome shotgun (WGS) entry which is preliminary data.</text>
</comment>
<evidence type="ECO:0000256" key="1">
    <source>
        <dbReference type="SAM" id="MobiDB-lite"/>
    </source>
</evidence>
<feature type="compositionally biased region" description="Basic and acidic residues" evidence="1">
    <location>
        <begin position="83"/>
        <end position="99"/>
    </location>
</feature>
<dbReference type="AlphaFoldDB" id="A0AAE0TB05"/>
<evidence type="ECO:0000313" key="2">
    <source>
        <dbReference type="EMBL" id="KAK3607137.1"/>
    </source>
</evidence>
<gene>
    <name evidence="2" type="ORF">CHS0354_034293</name>
</gene>
<protein>
    <submittedName>
        <fullName evidence="2">Uncharacterized protein</fullName>
    </submittedName>
</protein>
<reference evidence="2" key="3">
    <citation type="submission" date="2023-05" db="EMBL/GenBank/DDBJ databases">
        <authorList>
            <person name="Smith C.H."/>
        </authorList>
    </citation>
    <scope>NUCLEOTIDE SEQUENCE</scope>
    <source>
        <strain evidence="2">CHS0354</strain>
        <tissue evidence="2">Mantle</tissue>
    </source>
</reference>
<reference evidence="2" key="1">
    <citation type="journal article" date="2021" name="Genome Biol. Evol.">
        <title>A High-Quality Reference Genome for a Parasitic Bivalve with Doubly Uniparental Inheritance (Bivalvia: Unionida).</title>
        <authorList>
            <person name="Smith C.H."/>
        </authorList>
    </citation>
    <scope>NUCLEOTIDE SEQUENCE</scope>
    <source>
        <strain evidence="2">CHS0354</strain>
    </source>
</reference>
<name>A0AAE0TB05_9BIVA</name>
<feature type="region of interest" description="Disordered" evidence="1">
    <location>
        <begin position="66"/>
        <end position="99"/>
    </location>
</feature>
<evidence type="ECO:0000313" key="3">
    <source>
        <dbReference type="Proteomes" id="UP001195483"/>
    </source>
</evidence>
<dbReference type="EMBL" id="JAEAOA010002008">
    <property type="protein sequence ID" value="KAK3607137.1"/>
    <property type="molecule type" value="Genomic_DNA"/>
</dbReference>
<keyword evidence="3" id="KW-1185">Reference proteome</keyword>
<feature type="compositionally biased region" description="Polar residues" evidence="1">
    <location>
        <begin position="21"/>
        <end position="30"/>
    </location>
</feature>
<reference evidence="2" key="2">
    <citation type="journal article" date="2021" name="Genome Biol. Evol.">
        <title>Developing a high-quality reference genome for a parasitic bivalve with doubly uniparental inheritance (Bivalvia: Unionida).</title>
        <authorList>
            <person name="Smith C.H."/>
        </authorList>
    </citation>
    <scope>NUCLEOTIDE SEQUENCE</scope>
    <source>
        <strain evidence="2">CHS0354</strain>
        <tissue evidence="2">Mantle</tissue>
    </source>
</reference>
<dbReference type="Proteomes" id="UP001195483">
    <property type="component" value="Unassembled WGS sequence"/>
</dbReference>
<organism evidence="2 3">
    <name type="scientific">Potamilus streckersoni</name>
    <dbReference type="NCBI Taxonomy" id="2493646"/>
    <lineage>
        <taxon>Eukaryota</taxon>
        <taxon>Metazoa</taxon>
        <taxon>Spiralia</taxon>
        <taxon>Lophotrochozoa</taxon>
        <taxon>Mollusca</taxon>
        <taxon>Bivalvia</taxon>
        <taxon>Autobranchia</taxon>
        <taxon>Heteroconchia</taxon>
        <taxon>Palaeoheterodonta</taxon>
        <taxon>Unionida</taxon>
        <taxon>Unionoidea</taxon>
        <taxon>Unionidae</taxon>
        <taxon>Ambleminae</taxon>
        <taxon>Lampsilini</taxon>
        <taxon>Potamilus</taxon>
    </lineage>
</organism>
<feature type="compositionally biased region" description="Basic and acidic residues" evidence="1">
    <location>
        <begin position="31"/>
        <end position="41"/>
    </location>
</feature>
<accession>A0AAE0TB05</accession>